<dbReference type="Gene3D" id="3.90.190.10">
    <property type="entry name" value="Protein tyrosine phosphatase superfamily"/>
    <property type="match status" value="2"/>
</dbReference>
<dbReference type="InterPro" id="IPR013783">
    <property type="entry name" value="Ig-like_fold"/>
</dbReference>
<evidence type="ECO:0000259" key="13">
    <source>
        <dbReference type="PROSITE" id="PS50835"/>
    </source>
</evidence>
<dbReference type="PANTHER" id="PTHR19134:SF540">
    <property type="entry name" value="TYROSINE-PROTEIN PHOSPHATASE 99A"/>
    <property type="match status" value="1"/>
</dbReference>
<feature type="compositionally biased region" description="Polar residues" evidence="9">
    <location>
        <begin position="1271"/>
        <end position="1286"/>
    </location>
</feature>
<evidence type="ECO:0000256" key="8">
    <source>
        <dbReference type="ARBA" id="ARBA00051722"/>
    </source>
</evidence>
<dbReference type="PROSITE" id="PS50056">
    <property type="entry name" value="TYR_PHOSPHATASE_2"/>
    <property type="match status" value="1"/>
</dbReference>
<evidence type="ECO:0000256" key="9">
    <source>
        <dbReference type="SAM" id="MobiDB-lite"/>
    </source>
</evidence>
<dbReference type="Pfam" id="PF00102">
    <property type="entry name" value="Y_phosphatase"/>
    <property type="match status" value="2"/>
</dbReference>
<protein>
    <recommendedName>
        <fullName evidence="2">protein-tyrosine-phosphatase</fullName>
        <ecNumber evidence="2">3.1.3.48</ecNumber>
    </recommendedName>
</protein>
<dbReference type="PROSITE" id="PS50853">
    <property type="entry name" value="FN3"/>
    <property type="match status" value="4"/>
</dbReference>
<keyword evidence="6" id="KW-0904">Protein phosphatase</keyword>
<dbReference type="GO" id="GO:0016020">
    <property type="term" value="C:membrane"/>
    <property type="evidence" value="ECO:0007669"/>
    <property type="project" value="UniProtKB-SubCell"/>
</dbReference>
<dbReference type="InterPro" id="IPR050348">
    <property type="entry name" value="Protein-Tyr_Phosphatase"/>
</dbReference>
<dbReference type="InterPro" id="IPR007110">
    <property type="entry name" value="Ig-like_dom"/>
</dbReference>
<evidence type="ECO:0000256" key="5">
    <source>
        <dbReference type="ARBA" id="ARBA00022801"/>
    </source>
</evidence>
<dbReference type="InterPro" id="IPR003595">
    <property type="entry name" value="Tyr_Pase_cat"/>
</dbReference>
<evidence type="ECO:0000256" key="4">
    <source>
        <dbReference type="ARBA" id="ARBA00022737"/>
    </source>
</evidence>
<feature type="domain" description="Tyrosine specific protein phosphatases" evidence="12">
    <location>
        <begin position="865"/>
        <end position="936"/>
    </location>
</feature>
<dbReference type="SUPFAM" id="SSF48726">
    <property type="entry name" value="Immunoglobulin"/>
    <property type="match status" value="1"/>
</dbReference>
<organism evidence="15 16">
    <name type="scientific">Elysia crispata</name>
    <name type="common">lettuce slug</name>
    <dbReference type="NCBI Taxonomy" id="231223"/>
    <lineage>
        <taxon>Eukaryota</taxon>
        <taxon>Metazoa</taxon>
        <taxon>Spiralia</taxon>
        <taxon>Lophotrochozoa</taxon>
        <taxon>Mollusca</taxon>
        <taxon>Gastropoda</taxon>
        <taxon>Heterobranchia</taxon>
        <taxon>Euthyneura</taxon>
        <taxon>Panpulmonata</taxon>
        <taxon>Sacoglossa</taxon>
        <taxon>Placobranchoidea</taxon>
        <taxon>Plakobranchidae</taxon>
        <taxon>Elysia</taxon>
    </lineage>
</organism>
<name>A0AAE0ZH91_9GAST</name>
<reference evidence="15" key="1">
    <citation type="journal article" date="2023" name="G3 (Bethesda)">
        <title>A reference genome for the long-term kleptoplast-retaining sea slug Elysia crispata morphotype clarki.</title>
        <authorList>
            <person name="Eastman K.E."/>
            <person name="Pendleton A.L."/>
            <person name="Shaikh M.A."/>
            <person name="Suttiyut T."/>
            <person name="Ogas R."/>
            <person name="Tomko P."/>
            <person name="Gavelis G."/>
            <person name="Widhalm J.R."/>
            <person name="Wisecaver J.H."/>
        </authorList>
    </citation>
    <scope>NUCLEOTIDE SEQUENCE</scope>
    <source>
        <strain evidence="15">ECLA1</strain>
    </source>
</reference>
<dbReference type="InterPro" id="IPR003599">
    <property type="entry name" value="Ig_sub"/>
</dbReference>
<dbReference type="Pfam" id="PF00041">
    <property type="entry name" value="fn3"/>
    <property type="match status" value="4"/>
</dbReference>
<keyword evidence="10" id="KW-0812">Transmembrane</keyword>
<dbReference type="PANTHER" id="PTHR19134">
    <property type="entry name" value="RECEPTOR-TYPE TYROSINE-PROTEIN PHOSPHATASE"/>
    <property type="match status" value="1"/>
</dbReference>
<feature type="domain" description="Fibronectin type-III" evidence="14">
    <location>
        <begin position="165"/>
        <end position="267"/>
    </location>
</feature>
<feature type="transmembrane region" description="Helical" evidence="10">
    <location>
        <begin position="32"/>
        <end position="54"/>
    </location>
</feature>
<feature type="transmembrane region" description="Helical" evidence="10">
    <location>
        <begin position="592"/>
        <end position="614"/>
    </location>
</feature>
<dbReference type="PRINTS" id="PR00700">
    <property type="entry name" value="PRTYPHPHTASE"/>
</dbReference>
<dbReference type="InterPro" id="IPR036179">
    <property type="entry name" value="Ig-like_dom_sf"/>
</dbReference>
<proteinExistence type="predicted"/>
<keyword evidence="4" id="KW-0677">Repeat</keyword>
<feature type="compositionally biased region" description="Low complexity" evidence="9">
    <location>
        <begin position="1287"/>
        <end position="1298"/>
    </location>
</feature>
<dbReference type="PROSITE" id="PS50835">
    <property type="entry name" value="IG_LIKE"/>
    <property type="match status" value="1"/>
</dbReference>
<evidence type="ECO:0000313" key="16">
    <source>
        <dbReference type="Proteomes" id="UP001283361"/>
    </source>
</evidence>
<dbReference type="Proteomes" id="UP001283361">
    <property type="component" value="Unassembled WGS sequence"/>
</dbReference>
<evidence type="ECO:0000259" key="11">
    <source>
        <dbReference type="PROSITE" id="PS50055"/>
    </source>
</evidence>
<feature type="compositionally biased region" description="Polar residues" evidence="9">
    <location>
        <begin position="1299"/>
        <end position="1312"/>
    </location>
</feature>
<feature type="domain" description="Tyrosine-protein phosphatase" evidence="11">
    <location>
        <begin position="678"/>
        <end position="945"/>
    </location>
</feature>
<dbReference type="InterPro" id="IPR003961">
    <property type="entry name" value="FN3_dom"/>
</dbReference>
<feature type="domain" description="Tyrosine-protein phosphatase" evidence="11">
    <location>
        <begin position="984"/>
        <end position="1245"/>
    </location>
</feature>
<dbReference type="InterPro" id="IPR016130">
    <property type="entry name" value="Tyr_Pase_AS"/>
</dbReference>
<accession>A0AAE0ZH91</accession>
<keyword evidence="3" id="KW-0732">Signal</keyword>
<evidence type="ECO:0000256" key="6">
    <source>
        <dbReference type="ARBA" id="ARBA00022912"/>
    </source>
</evidence>
<dbReference type="SUPFAM" id="SSF49265">
    <property type="entry name" value="Fibronectin type III"/>
    <property type="match status" value="2"/>
</dbReference>
<evidence type="ECO:0000313" key="15">
    <source>
        <dbReference type="EMBL" id="KAK3768342.1"/>
    </source>
</evidence>
<dbReference type="PROSITE" id="PS00383">
    <property type="entry name" value="TYR_PHOSPHATASE_1"/>
    <property type="match status" value="1"/>
</dbReference>
<evidence type="ECO:0000256" key="1">
    <source>
        <dbReference type="ARBA" id="ARBA00004167"/>
    </source>
</evidence>
<keyword evidence="16" id="KW-1185">Reference proteome</keyword>
<dbReference type="SMART" id="SM00060">
    <property type="entry name" value="FN3"/>
    <property type="match status" value="4"/>
</dbReference>
<keyword evidence="7 10" id="KW-0472">Membrane</keyword>
<dbReference type="InterPro" id="IPR029021">
    <property type="entry name" value="Prot-tyrosine_phosphatase-like"/>
</dbReference>
<evidence type="ECO:0000259" key="14">
    <source>
        <dbReference type="PROSITE" id="PS50853"/>
    </source>
</evidence>
<dbReference type="FunFam" id="3.90.190.10:FF:000013">
    <property type="entry name" value="receptor-type tyrosine-protein phosphatase zeta isoform X1"/>
    <property type="match status" value="1"/>
</dbReference>
<dbReference type="SMART" id="SM00194">
    <property type="entry name" value="PTPc"/>
    <property type="match status" value="2"/>
</dbReference>
<feature type="compositionally biased region" description="Low complexity" evidence="9">
    <location>
        <begin position="1316"/>
        <end position="1349"/>
    </location>
</feature>
<feature type="domain" description="Ig-like" evidence="13">
    <location>
        <begin position="46"/>
        <end position="150"/>
    </location>
</feature>
<dbReference type="SUPFAM" id="SSF52799">
    <property type="entry name" value="(Phosphotyrosine protein) phosphatases II"/>
    <property type="match status" value="2"/>
</dbReference>
<comment type="subcellular location">
    <subcellularLocation>
        <location evidence="1">Membrane</location>
        <topology evidence="1">Single-pass membrane protein</topology>
    </subcellularLocation>
</comment>
<dbReference type="InterPro" id="IPR036116">
    <property type="entry name" value="FN3_sf"/>
</dbReference>
<dbReference type="PROSITE" id="PS50055">
    <property type="entry name" value="TYR_PHOSPHATASE_PTP"/>
    <property type="match status" value="2"/>
</dbReference>
<feature type="domain" description="Fibronectin type-III" evidence="14">
    <location>
        <begin position="365"/>
        <end position="465"/>
    </location>
</feature>
<dbReference type="InterPro" id="IPR000387">
    <property type="entry name" value="Tyr_Pase_dom"/>
</dbReference>
<keyword evidence="10" id="KW-1133">Transmembrane helix</keyword>
<gene>
    <name evidence="15" type="ORF">RRG08_031133</name>
</gene>
<dbReference type="InterPro" id="IPR000242">
    <property type="entry name" value="PTP_cat"/>
</dbReference>
<feature type="domain" description="Fibronectin type-III" evidence="14">
    <location>
        <begin position="469"/>
        <end position="567"/>
    </location>
</feature>
<evidence type="ECO:0000256" key="10">
    <source>
        <dbReference type="SAM" id="Phobius"/>
    </source>
</evidence>
<dbReference type="EMBL" id="JAWDGP010004062">
    <property type="protein sequence ID" value="KAK3768342.1"/>
    <property type="molecule type" value="Genomic_DNA"/>
</dbReference>
<evidence type="ECO:0000256" key="3">
    <source>
        <dbReference type="ARBA" id="ARBA00022729"/>
    </source>
</evidence>
<dbReference type="SMART" id="SM00404">
    <property type="entry name" value="PTPc_motif"/>
    <property type="match status" value="2"/>
</dbReference>
<feature type="region of interest" description="Disordered" evidence="9">
    <location>
        <begin position="1254"/>
        <end position="1359"/>
    </location>
</feature>
<dbReference type="GO" id="GO:0004725">
    <property type="term" value="F:protein tyrosine phosphatase activity"/>
    <property type="evidence" value="ECO:0007669"/>
    <property type="project" value="UniProtKB-EC"/>
</dbReference>
<feature type="domain" description="Fibronectin type-III" evidence="14">
    <location>
        <begin position="269"/>
        <end position="364"/>
    </location>
</feature>
<dbReference type="CDD" id="cd14549">
    <property type="entry name" value="R5-PTPc-1"/>
    <property type="match status" value="1"/>
</dbReference>
<dbReference type="SMART" id="SM00409">
    <property type="entry name" value="IG"/>
    <property type="match status" value="1"/>
</dbReference>
<dbReference type="FunFam" id="3.90.190.10:FF:000068">
    <property type="entry name" value="receptor-type tyrosine-protein phosphatase zeta"/>
    <property type="match status" value="1"/>
</dbReference>
<comment type="caution">
    <text evidence="15">The sequence shown here is derived from an EMBL/GenBank/DDBJ whole genome shotgun (WGS) entry which is preliminary data.</text>
</comment>
<comment type="catalytic activity">
    <reaction evidence="8">
        <text>O-phospho-L-tyrosyl-[protein] + H2O = L-tyrosyl-[protein] + phosphate</text>
        <dbReference type="Rhea" id="RHEA:10684"/>
        <dbReference type="Rhea" id="RHEA-COMP:10136"/>
        <dbReference type="Rhea" id="RHEA-COMP:20101"/>
        <dbReference type="ChEBI" id="CHEBI:15377"/>
        <dbReference type="ChEBI" id="CHEBI:43474"/>
        <dbReference type="ChEBI" id="CHEBI:46858"/>
        <dbReference type="ChEBI" id="CHEBI:61978"/>
        <dbReference type="EC" id="3.1.3.48"/>
    </reaction>
</comment>
<evidence type="ECO:0000256" key="7">
    <source>
        <dbReference type="ARBA" id="ARBA00023136"/>
    </source>
</evidence>
<evidence type="ECO:0000259" key="12">
    <source>
        <dbReference type="PROSITE" id="PS50056"/>
    </source>
</evidence>
<evidence type="ECO:0000256" key="2">
    <source>
        <dbReference type="ARBA" id="ARBA00013064"/>
    </source>
</evidence>
<dbReference type="FunFam" id="2.60.40.10:FF:000028">
    <property type="entry name" value="Neuronal cell adhesion molecule"/>
    <property type="match status" value="1"/>
</dbReference>
<sequence length="1359" mass="152825">MLNCGEVDLKYVYGCYIPNLGNRHRIKVINRLSVNAMGIAVHLLFPLVLLASVATRTSASKNVTKKAGDSVQLDCPQLPPGGELESVFWYRQNYVLVTIDSNNDVNITPSNLDKRLSVIEESIQITNLEVGDSLDFRCRLIYTKNSQPVVLLENYTLVVQDKPGPPGKPESKDIESQKATITWTPSSKTNNSPVTKYILSTRECPPSVDSKKIEVPVTNGGDTKSKLQYVIDGLQPYTCYNIIARAINSVGPSSFSLQSDDFYTEPEAPIKAPKIRATEVNSTEISLEWDPLSKEETNGELQGYIISYGQSKDNLQHITVNGSKQTEVVITNLAPYTLYMIKIKAKNSAGSGPELALDLLTKEGVPSKPRITHLTERKGTSVVVHWEPPQQVNGKLIEYELRWSLKSGNGQKSTPRLISGHLVNRMTATIDKLTPYTAYNVKVAAVTNGGRGPFSDVYPVITDVVGPSAPLKLNVTKISSTSVRLKWQRPIHFYKNIDSYLIKGWSNRAQPVKEIVNGEKTEYVLSGLTRNSRYHVKVCGRSNSIFSASKPLYGDFTPLVNFTLGGGGDIVIWDRNHEPHVQSHDNSGIHPGIIVTIVLILALLVVAIALIIGYRFYTCRKCYQDTYRYFVVPSNGMPVQQPILPVEELSEEKHYPDIHVTEFLTHVERMHSDSDIGFSQEFDEINRSSQSDKYSFDNSNLADNKNKNRYINIVAYDHSRVIMKTELGRLRQTDYINANYVDGYNKPKAYIATQGPLPQTFSDFWRMVWEQNTNVIVMITNLMEKGRRKCDQYWPSDGQEMYGNMQVKLITTVPRAHYTVRIFSLRNMKVKKRHSMKGSTERTVYHYHYTEWPDHGVPDYCLPVLSFVQKSAAQSGPENGPIIVHCSAGVGRTGTYILIDSMIAQIEDKQSINIPGFTQHIRRQRNFLVQTEDQYIFIHEVLKEYLLANGVTEVREDHMDDHLQRLEEPVDSLILTKLTKGSMLDRQYQLLTEYTPNEMDLSAALKPVNQEKNRVGSILPVNMKRVLLPARPGVDGSDYINATFLQGYKKSSEFIVTQHPTEDTMEDFWRMVWDKNSPVIVVLSDFDDLEYKEFWPPKGSSIEVDSGNFRLVMKDEPSSEDLQEKGISILEFILDSIQYDYTLMTRIICLKNWPASCLELHTVFDPIMLAQSYINSLECGPIVVMDRFGGVEAGTFCALWTLRGQMLSEKCCDFYEVCKLYHYKRPGIVGTQEDYMFLQKAMAALCVRLREEHSSNGSSPRHHHHYHFPSLHNNTSRQNGTLPRHTSNNNGGSNNPNSIPLTPNNNVGSGSHTLPRASTNSARRSASGGSGSRDGSNSAATTPTSPSAPDAEGNKETNI</sequence>
<dbReference type="EC" id="3.1.3.48" evidence="2"/>
<dbReference type="CDD" id="cd00063">
    <property type="entry name" value="FN3"/>
    <property type="match status" value="4"/>
</dbReference>
<keyword evidence="5" id="KW-0378">Hydrolase</keyword>
<dbReference type="Gene3D" id="2.60.40.10">
    <property type="entry name" value="Immunoglobulins"/>
    <property type="match status" value="5"/>
</dbReference>